<accession>A0A015JZB0</accession>
<name>A0A015JZB0_RHIIW</name>
<gene>
    <name evidence="1" type="ORF">RirG_067040</name>
</gene>
<keyword evidence="2" id="KW-1185">Reference proteome</keyword>
<dbReference type="HOGENOM" id="CLU_1378798_0_0_1"/>
<proteinExistence type="predicted"/>
<evidence type="ECO:0000313" key="1">
    <source>
        <dbReference type="EMBL" id="EXX72680.1"/>
    </source>
</evidence>
<dbReference type="OrthoDB" id="2303722at2759"/>
<evidence type="ECO:0000313" key="2">
    <source>
        <dbReference type="Proteomes" id="UP000022910"/>
    </source>
</evidence>
<dbReference type="AlphaFoldDB" id="A0A015JZB0"/>
<reference evidence="1 2" key="1">
    <citation type="submission" date="2014-02" db="EMBL/GenBank/DDBJ databases">
        <title>Single nucleus genome sequencing reveals high similarity among nuclei of an endomycorrhizal fungus.</title>
        <authorList>
            <person name="Lin K."/>
            <person name="Geurts R."/>
            <person name="Zhang Z."/>
            <person name="Limpens E."/>
            <person name="Saunders D.G."/>
            <person name="Mu D."/>
            <person name="Pang E."/>
            <person name="Cao H."/>
            <person name="Cha H."/>
            <person name="Lin T."/>
            <person name="Zhou Q."/>
            <person name="Shang Y."/>
            <person name="Li Y."/>
            <person name="Ivanov S."/>
            <person name="Sharma T."/>
            <person name="Velzen R.V."/>
            <person name="Ruijter N.D."/>
            <person name="Aanen D.K."/>
            <person name="Win J."/>
            <person name="Kamoun S."/>
            <person name="Bisseling T."/>
            <person name="Huang S."/>
        </authorList>
    </citation>
    <scope>NUCLEOTIDE SEQUENCE [LARGE SCALE GENOMIC DNA]</scope>
    <source>
        <strain evidence="2">DAOM197198w</strain>
    </source>
</reference>
<dbReference type="EMBL" id="JEMT01015123">
    <property type="protein sequence ID" value="EXX72680.1"/>
    <property type="molecule type" value="Genomic_DNA"/>
</dbReference>
<sequence>MSDNYYYGYNYGQSVIGRMAACSCQRICYECNNISPPFHFFNTLLAQYYANISLIRPEFELDVDDMINSVESPQNNNTRNRRRKPFTIFCLPHGDLSPKIPRKIEKLREKDLIQYTFFDSNNGVINEVERLFPFLKNRKWRFFRTRTTSNLEIASQPSSGWSIKELMRICGFRKKLYIGTTDGQIQQFLPL</sequence>
<dbReference type="Proteomes" id="UP000022910">
    <property type="component" value="Unassembled WGS sequence"/>
</dbReference>
<organism evidence="1 2">
    <name type="scientific">Rhizophagus irregularis (strain DAOM 197198w)</name>
    <name type="common">Glomus intraradices</name>
    <dbReference type="NCBI Taxonomy" id="1432141"/>
    <lineage>
        <taxon>Eukaryota</taxon>
        <taxon>Fungi</taxon>
        <taxon>Fungi incertae sedis</taxon>
        <taxon>Mucoromycota</taxon>
        <taxon>Glomeromycotina</taxon>
        <taxon>Glomeromycetes</taxon>
        <taxon>Glomerales</taxon>
        <taxon>Glomeraceae</taxon>
        <taxon>Rhizophagus</taxon>
    </lineage>
</organism>
<protein>
    <submittedName>
        <fullName evidence="1">Uncharacterized protein</fullName>
    </submittedName>
</protein>
<comment type="caution">
    <text evidence="1">The sequence shown here is derived from an EMBL/GenBank/DDBJ whole genome shotgun (WGS) entry which is preliminary data.</text>
</comment>